<dbReference type="GeneID" id="85329638"/>
<dbReference type="EMBL" id="JAUIRO010000001">
    <property type="protein sequence ID" value="KAK0733125.1"/>
    <property type="molecule type" value="Genomic_DNA"/>
</dbReference>
<dbReference type="InterPro" id="IPR001128">
    <property type="entry name" value="Cyt_P450"/>
</dbReference>
<dbReference type="GO" id="GO:0004497">
    <property type="term" value="F:monooxygenase activity"/>
    <property type="evidence" value="ECO:0007669"/>
    <property type="project" value="UniProtKB-KW"/>
</dbReference>
<comment type="similarity">
    <text evidence="2 8">Belongs to the cytochrome P450 family.</text>
</comment>
<evidence type="ECO:0000256" key="4">
    <source>
        <dbReference type="ARBA" id="ARBA00022723"/>
    </source>
</evidence>
<keyword evidence="3 7" id="KW-0349">Heme</keyword>
<keyword evidence="6 7" id="KW-0408">Iron</keyword>
<dbReference type="SUPFAM" id="SSF48264">
    <property type="entry name" value="Cytochrome P450"/>
    <property type="match status" value="1"/>
</dbReference>
<evidence type="ECO:0000313" key="9">
    <source>
        <dbReference type="EMBL" id="KAK0733125.1"/>
    </source>
</evidence>
<dbReference type="RefSeq" id="XP_060302002.1">
    <property type="nucleotide sequence ID" value="XM_060446368.1"/>
</dbReference>
<dbReference type="InterPro" id="IPR017972">
    <property type="entry name" value="Cyt_P450_CS"/>
</dbReference>
<dbReference type="GO" id="GO:0016705">
    <property type="term" value="F:oxidoreductase activity, acting on paired donors, with incorporation or reduction of molecular oxygen"/>
    <property type="evidence" value="ECO:0007669"/>
    <property type="project" value="InterPro"/>
</dbReference>
<organism evidence="9 10">
    <name type="scientific">Lasiosphaeria miniovina</name>
    <dbReference type="NCBI Taxonomy" id="1954250"/>
    <lineage>
        <taxon>Eukaryota</taxon>
        <taxon>Fungi</taxon>
        <taxon>Dikarya</taxon>
        <taxon>Ascomycota</taxon>
        <taxon>Pezizomycotina</taxon>
        <taxon>Sordariomycetes</taxon>
        <taxon>Sordariomycetidae</taxon>
        <taxon>Sordariales</taxon>
        <taxon>Lasiosphaeriaceae</taxon>
        <taxon>Lasiosphaeria</taxon>
    </lineage>
</organism>
<dbReference type="PANTHER" id="PTHR24305:SF96">
    <property type="entry name" value="CYTOCHROME P450 MONOOXYGENASE STCB-RELATED"/>
    <property type="match status" value="1"/>
</dbReference>
<dbReference type="GO" id="GO:0005506">
    <property type="term" value="F:iron ion binding"/>
    <property type="evidence" value="ECO:0007669"/>
    <property type="project" value="InterPro"/>
</dbReference>
<dbReference type="CDD" id="cd11059">
    <property type="entry name" value="CYP_fungal"/>
    <property type="match status" value="1"/>
</dbReference>
<comment type="caution">
    <text evidence="9">The sequence shown here is derived from an EMBL/GenBank/DDBJ whole genome shotgun (WGS) entry which is preliminary data.</text>
</comment>
<dbReference type="PRINTS" id="PR00385">
    <property type="entry name" value="P450"/>
</dbReference>
<protein>
    <submittedName>
        <fullName evidence="9">Cytochrome P450</fullName>
    </submittedName>
</protein>
<dbReference type="AlphaFoldDB" id="A0AA40BF62"/>
<dbReference type="Proteomes" id="UP001172101">
    <property type="component" value="Unassembled WGS sequence"/>
</dbReference>
<keyword evidence="4 7" id="KW-0479">Metal-binding</keyword>
<dbReference type="Pfam" id="PF00067">
    <property type="entry name" value="p450"/>
    <property type="match status" value="1"/>
</dbReference>
<comment type="cofactor">
    <cofactor evidence="1 7">
        <name>heme</name>
        <dbReference type="ChEBI" id="CHEBI:30413"/>
    </cofactor>
</comment>
<evidence type="ECO:0000256" key="8">
    <source>
        <dbReference type="RuleBase" id="RU000461"/>
    </source>
</evidence>
<evidence type="ECO:0000256" key="2">
    <source>
        <dbReference type="ARBA" id="ARBA00010617"/>
    </source>
</evidence>
<feature type="binding site" description="axial binding residue" evidence="7">
    <location>
        <position position="433"/>
    </location>
    <ligand>
        <name>heme</name>
        <dbReference type="ChEBI" id="CHEBI:30413"/>
    </ligand>
    <ligandPart>
        <name>Fe</name>
        <dbReference type="ChEBI" id="CHEBI:18248"/>
    </ligandPart>
</feature>
<proteinExistence type="inferred from homology"/>
<dbReference type="InterPro" id="IPR002401">
    <property type="entry name" value="Cyt_P450_E_grp-I"/>
</dbReference>
<evidence type="ECO:0000256" key="7">
    <source>
        <dbReference type="PIRSR" id="PIRSR602401-1"/>
    </source>
</evidence>
<dbReference type="GO" id="GO:0020037">
    <property type="term" value="F:heme binding"/>
    <property type="evidence" value="ECO:0007669"/>
    <property type="project" value="InterPro"/>
</dbReference>
<gene>
    <name evidence="9" type="ORF">B0T26DRAFT_758759</name>
</gene>
<sequence>MVHFSSVDSRIWLAGAGLLLLSFGYALYQIGQKPTSQVPGPWYTKYTSLVLKYHLLSGDQPKYVHRLHNKYGDTVRVAPDEVYVTDLAAVKEIYSVKEVFRKTKWYTDLTTNESHNLFNTNNIELHRKYRRLLSGPMSETSLKAVLPLVESRVSLTIQRMGEEMQKTGAADVFKWWLFMATDIIGELAFGSSFQTLEQGKKNEYTRSLEEIAPLSALRSVAPSLARLTIVPVPLFKRAEEAIRRMEGYARESLRRYENLVATDPTSVKQTLFTNVFRAAQDDNMEFEEILRNAHTYIVAGSDTTSNTLTYLVWAVCRHPEVKAALLAELRTLPDGFGDAELRPLPYLAQVIEETLRLYTAVPSGLPRAVPPGGAYLGGYWLDAGTTVAAQAYTLHRDPDVFPDPERFDPARWAAPTRAMKDSLMAWGGGSRICIGLHLARIELRLATARFFLAFPNAKVARSMGMTDEEMEPLMYFLSLPSGHRCLIQAE</sequence>
<dbReference type="PRINTS" id="PR00463">
    <property type="entry name" value="EP450I"/>
</dbReference>
<dbReference type="InterPro" id="IPR050121">
    <property type="entry name" value="Cytochrome_P450_monoxygenase"/>
</dbReference>
<keyword evidence="5 8" id="KW-0560">Oxidoreductase</keyword>
<evidence type="ECO:0000256" key="3">
    <source>
        <dbReference type="ARBA" id="ARBA00022617"/>
    </source>
</evidence>
<dbReference type="Gene3D" id="1.10.630.10">
    <property type="entry name" value="Cytochrome P450"/>
    <property type="match status" value="1"/>
</dbReference>
<accession>A0AA40BF62</accession>
<dbReference type="PANTHER" id="PTHR24305">
    <property type="entry name" value="CYTOCHROME P450"/>
    <property type="match status" value="1"/>
</dbReference>
<dbReference type="InterPro" id="IPR036396">
    <property type="entry name" value="Cyt_P450_sf"/>
</dbReference>
<reference evidence="9" key="1">
    <citation type="submission" date="2023-06" db="EMBL/GenBank/DDBJ databases">
        <title>Genome-scale phylogeny and comparative genomics of the fungal order Sordariales.</title>
        <authorList>
            <consortium name="Lawrence Berkeley National Laboratory"/>
            <person name="Hensen N."/>
            <person name="Bonometti L."/>
            <person name="Westerberg I."/>
            <person name="Brannstrom I.O."/>
            <person name="Guillou S."/>
            <person name="Cros-Aarteil S."/>
            <person name="Calhoun S."/>
            <person name="Haridas S."/>
            <person name="Kuo A."/>
            <person name="Mondo S."/>
            <person name="Pangilinan J."/>
            <person name="Riley R."/>
            <person name="LaButti K."/>
            <person name="Andreopoulos B."/>
            <person name="Lipzen A."/>
            <person name="Chen C."/>
            <person name="Yanf M."/>
            <person name="Daum C."/>
            <person name="Ng V."/>
            <person name="Clum A."/>
            <person name="Steindorff A."/>
            <person name="Ohm R."/>
            <person name="Martin F."/>
            <person name="Silar P."/>
            <person name="Natvig D."/>
            <person name="Lalanne C."/>
            <person name="Gautier V."/>
            <person name="Ament-velasquez S.L."/>
            <person name="Kruys A."/>
            <person name="Hutchinson M.I."/>
            <person name="Powell A.J."/>
            <person name="Barry K."/>
            <person name="Miller A.N."/>
            <person name="Grigoriev I.V."/>
            <person name="Debuchy R."/>
            <person name="Gladieux P."/>
            <person name="Thoren M.H."/>
            <person name="Johannesson H."/>
        </authorList>
    </citation>
    <scope>NUCLEOTIDE SEQUENCE</scope>
    <source>
        <strain evidence="9">SMH2392-1A</strain>
    </source>
</reference>
<dbReference type="PROSITE" id="PS00086">
    <property type="entry name" value="CYTOCHROME_P450"/>
    <property type="match status" value="1"/>
</dbReference>
<name>A0AA40BF62_9PEZI</name>
<evidence type="ECO:0000256" key="6">
    <source>
        <dbReference type="ARBA" id="ARBA00023004"/>
    </source>
</evidence>
<keyword evidence="10" id="KW-1185">Reference proteome</keyword>
<evidence type="ECO:0000256" key="1">
    <source>
        <dbReference type="ARBA" id="ARBA00001971"/>
    </source>
</evidence>
<evidence type="ECO:0000313" key="10">
    <source>
        <dbReference type="Proteomes" id="UP001172101"/>
    </source>
</evidence>
<keyword evidence="8" id="KW-0503">Monooxygenase</keyword>
<evidence type="ECO:0000256" key="5">
    <source>
        <dbReference type="ARBA" id="ARBA00023002"/>
    </source>
</evidence>